<dbReference type="GO" id="GO:1905515">
    <property type="term" value="P:non-motile cilium assembly"/>
    <property type="evidence" value="ECO:0007669"/>
    <property type="project" value="InterPro"/>
</dbReference>
<dbReference type="GO" id="GO:0005119">
    <property type="term" value="F:smoothened binding"/>
    <property type="evidence" value="ECO:0007669"/>
    <property type="project" value="TreeGrafter"/>
</dbReference>
<evidence type="ECO:0000313" key="2">
    <source>
        <dbReference type="EMBL" id="KAJ8939077.1"/>
    </source>
</evidence>
<dbReference type="AlphaFoldDB" id="A0AAV8XM22"/>
<reference evidence="2" key="1">
    <citation type="journal article" date="2023" name="Insect Mol. Biol.">
        <title>Genome sequencing provides insights into the evolution of gene families encoding plant cell wall-degrading enzymes in longhorned beetles.</title>
        <authorList>
            <person name="Shin N.R."/>
            <person name="Okamura Y."/>
            <person name="Kirsch R."/>
            <person name="Pauchet Y."/>
        </authorList>
    </citation>
    <scope>NUCLEOTIDE SEQUENCE</scope>
    <source>
        <strain evidence="2">AMC_N1</strain>
    </source>
</reference>
<evidence type="ECO:0000259" key="1">
    <source>
        <dbReference type="Pfam" id="PF14779"/>
    </source>
</evidence>
<dbReference type="GO" id="GO:0005113">
    <property type="term" value="F:patched binding"/>
    <property type="evidence" value="ECO:0007669"/>
    <property type="project" value="TreeGrafter"/>
</dbReference>
<dbReference type="InterPro" id="IPR028784">
    <property type="entry name" value="BBS1"/>
</dbReference>
<dbReference type="InterPro" id="IPR036322">
    <property type="entry name" value="WD40_repeat_dom_sf"/>
</dbReference>
<dbReference type="Proteomes" id="UP001162162">
    <property type="component" value="Unassembled WGS sequence"/>
</dbReference>
<dbReference type="InterPro" id="IPR032728">
    <property type="entry name" value="BBS1_N"/>
</dbReference>
<dbReference type="SUPFAM" id="SSF50978">
    <property type="entry name" value="WD40 repeat-like"/>
    <property type="match status" value="1"/>
</dbReference>
<accession>A0AAV8XM22</accession>
<dbReference type="EMBL" id="JAPWTK010000510">
    <property type="protein sequence ID" value="KAJ8939077.1"/>
    <property type="molecule type" value="Genomic_DNA"/>
</dbReference>
<dbReference type="PANTHER" id="PTHR20870:SF0">
    <property type="entry name" value="BARDET-BIEDL SYNDROME 1 PROTEIN"/>
    <property type="match status" value="1"/>
</dbReference>
<protein>
    <recommendedName>
        <fullName evidence="1">Bardet-Biedl syndrome 1 N-terminal domain-containing protein</fullName>
    </recommendedName>
</protein>
<dbReference type="GO" id="GO:0034464">
    <property type="term" value="C:BBSome"/>
    <property type="evidence" value="ECO:0007669"/>
    <property type="project" value="InterPro"/>
</dbReference>
<dbReference type="GO" id="GO:0005930">
    <property type="term" value="C:axoneme"/>
    <property type="evidence" value="ECO:0007669"/>
    <property type="project" value="TreeGrafter"/>
</dbReference>
<comment type="caution">
    <text evidence="2">The sequence shown here is derived from an EMBL/GenBank/DDBJ whole genome shotgun (WGS) entry which is preliminary data.</text>
</comment>
<gene>
    <name evidence="2" type="ORF">NQ318_008680</name>
</gene>
<proteinExistence type="predicted"/>
<dbReference type="Pfam" id="PF14779">
    <property type="entry name" value="BBS1"/>
    <property type="match status" value="1"/>
</dbReference>
<name>A0AAV8XM22_9CUCU</name>
<dbReference type="PANTHER" id="PTHR20870">
    <property type="entry name" value="BARDET-BIEDL SYNDROME 1 PROTEIN"/>
    <property type="match status" value="1"/>
</dbReference>
<dbReference type="GO" id="GO:0061512">
    <property type="term" value="P:protein localization to cilium"/>
    <property type="evidence" value="ECO:0007669"/>
    <property type="project" value="TreeGrafter"/>
</dbReference>
<keyword evidence="3" id="KW-1185">Reference proteome</keyword>
<feature type="domain" description="Bardet-Biedl syndrome 1 N-terminal" evidence="1">
    <location>
        <begin position="48"/>
        <end position="159"/>
    </location>
</feature>
<evidence type="ECO:0000313" key="3">
    <source>
        <dbReference type="Proteomes" id="UP001162162"/>
    </source>
</evidence>
<dbReference type="GO" id="GO:0005813">
    <property type="term" value="C:centrosome"/>
    <property type="evidence" value="ECO:0007669"/>
    <property type="project" value="TreeGrafter"/>
</dbReference>
<sequence>MNTLLVLLSVTPGGPGTLVARPIHFEILGIAEFGGKPRRWAWSPGFLVPRAQAIVCALDRKFTDLIKRNNVSLPYKESPITCTSTLRKSSYDQYAVSCPIIATESGNVYILDPPTLTILHQSNVCRKEATPFIMTSVGIFDVEYRIIIGCREKLICVLRRGWLEGKVIVQLINNIIDIIVVPGDNFIMVATENQMLTCYTKRGVDTRP</sequence>
<organism evidence="2 3">
    <name type="scientific">Aromia moschata</name>
    <dbReference type="NCBI Taxonomy" id="1265417"/>
    <lineage>
        <taxon>Eukaryota</taxon>
        <taxon>Metazoa</taxon>
        <taxon>Ecdysozoa</taxon>
        <taxon>Arthropoda</taxon>
        <taxon>Hexapoda</taxon>
        <taxon>Insecta</taxon>
        <taxon>Pterygota</taxon>
        <taxon>Neoptera</taxon>
        <taxon>Endopterygota</taxon>
        <taxon>Coleoptera</taxon>
        <taxon>Polyphaga</taxon>
        <taxon>Cucujiformia</taxon>
        <taxon>Chrysomeloidea</taxon>
        <taxon>Cerambycidae</taxon>
        <taxon>Cerambycinae</taxon>
        <taxon>Callichromatini</taxon>
        <taxon>Aromia</taxon>
    </lineage>
</organism>